<keyword evidence="4 7" id="KW-0472">Membrane</keyword>
<feature type="transmembrane region" description="Helical" evidence="7">
    <location>
        <begin position="115"/>
        <end position="137"/>
    </location>
</feature>
<evidence type="ECO:0000256" key="4">
    <source>
        <dbReference type="ARBA" id="ARBA00023136"/>
    </source>
</evidence>
<evidence type="ECO:0000256" key="1">
    <source>
        <dbReference type="ARBA" id="ARBA00004141"/>
    </source>
</evidence>
<dbReference type="AlphaFoldDB" id="A0AAW0BPV2"/>
<feature type="region of interest" description="Disordered" evidence="6">
    <location>
        <begin position="280"/>
        <end position="312"/>
    </location>
</feature>
<evidence type="ECO:0000256" key="7">
    <source>
        <dbReference type="SAM" id="Phobius"/>
    </source>
</evidence>
<keyword evidence="3 7" id="KW-1133">Transmembrane helix</keyword>
<dbReference type="InterPro" id="IPR052337">
    <property type="entry name" value="SAT4-like"/>
</dbReference>
<keyword evidence="2 7" id="KW-0812">Transmembrane</keyword>
<organism evidence="9 10">
    <name type="scientific">Paramarasmius palmivorus</name>
    <dbReference type="NCBI Taxonomy" id="297713"/>
    <lineage>
        <taxon>Eukaryota</taxon>
        <taxon>Fungi</taxon>
        <taxon>Dikarya</taxon>
        <taxon>Basidiomycota</taxon>
        <taxon>Agaricomycotina</taxon>
        <taxon>Agaricomycetes</taxon>
        <taxon>Agaricomycetidae</taxon>
        <taxon>Agaricales</taxon>
        <taxon>Marasmiineae</taxon>
        <taxon>Marasmiaceae</taxon>
        <taxon>Paramarasmius</taxon>
    </lineage>
</organism>
<dbReference type="EMBL" id="JAYKXP010000090">
    <property type="protein sequence ID" value="KAK7028158.1"/>
    <property type="molecule type" value="Genomic_DNA"/>
</dbReference>
<dbReference type="InterPro" id="IPR049326">
    <property type="entry name" value="Rhodopsin_dom_fungi"/>
</dbReference>
<name>A0AAW0BPV2_9AGAR</name>
<proteinExistence type="inferred from homology"/>
<feature type="compositionally biased region" description="Polar residues" evidence="6">
    <location>
        <begin position="302"/>
        <end position="312"/>
    </location>
</feature>
<evidence type="ECO:0000259" key="8">
    <source>
        <dbReference type="Pfam" id="PF20684"/>
    </source>
</evidence>
<evidence type="ECO:0000313" key="9">
    <source>
        <dbReference type="EMBL" id="KAK7028158.1"/>
    </source>
</evidence>
<comment type="subcellular location">
    <subcellularLocation>
        <location evidence="1">Membrane</location>
        <topology evidence="1">Multi-pass membrane protein</topology>
    </subcellularLocation>
</comment>
<feature type="domain" description="Rhodopsin" evidence="8">
    <location>
        <begin position="25"/>
        <end position="245"/>
    </location>
</feature>
<feature type="compositionally biased region" description="Polar residues" evidence="6">
    <location>
        <begin position="280"/>
        <end position="293"/>
    </location>
</feature>
<accession>A0AAW0BPV2</accession>
<reference evidence="9 10" key="1">
    <citation type="submission" date="2024-01" db="EMBL/GenBank/DDBJ databases">
        <title>A draft genome for a cacao thread blight-causing isolate of Paramarasmius palmivorus.</title>
        <authorList>
            <person name="Baruah I.K."/>
            <person name="Bukari Y."/>
            <person name="Amoako-Attah I."/>
            <person name="Meinhardt L.W."/>
            <person name="Bailey B.A."/>
            <person name="Cohen S.P."/>
        </authorList>
    </citation>
    <scope>NUCLEOTIDE SEQUENCE [LARGE SCALE GENOMIC DNA]</scope>
    <source>
        <strain evidence="9 10">GH-12</strain>
    </source>
</reference>
<feature type="transmembrane region" description="Helical" evidence="7">
    <location>
        <begin position="230"/>
        <end position="251"/>
    </location>
</feature>
<dbReference type="Pfam" id="PF20684">
    <property type="entry name" value="Fung_rhodopsin"/>
    <property type="match status" value="1"/>
</dbReference>
<protein>
    <recommendedName>
        <fullName evidence="8">Rhodopsin domain-containing protein</fullName>
    </recommendedName>
</protein>
<feature type="transmembrane region" description="Helical" evidence="7">
    <location>
        <begin position="6"/>
        <end position="27"/>
    </location>
</feature>
<dbReference type="GO" id="GO:0016020">
    <property type="term" value="C:membrane"/>
    <property type="evidence" value="ECO:0007669"/>
    <property type="project" value="UniProtKB-SubCell"/>
</dbReference>
<dbReference type="Proteomes" id="UP001383192">
    <property type="component" value="Unassembled WGS sequence"/>
</dbReference>
<evidence type="ECO:0000313" key="10">
    <source>
        <dbReference type="Proteomes" id="UP001383192"/>
    </source>
</evidence>
<evidence type="ECO:0000256" key="2">
    <source>
        <dbReference type="ARBA" id="ARBA00022692"/>
    </source>
</evidence>
<gene>
    <name evidence="9" type="ORF">VNI00_014973</name>
</gene>
<keyword evidence="10" id="KW-1185">Reference proteome</keyword>
<evidence type="ECO:0000256" key="6">
    <source>
        <dbReference type="SAM" id="MobiDB-lite"/>
    </source>
</evidence>
<comment type="similarity">
    <text evidence="5">Belongs to the SAT4 family.</text>
</comment>
<feature type="transmembrane region" description="Helical" evidence="7">
    <location>
        <begin position="39"/>
        <end position="59"/>
    </location>
</feature>
<comment type="caution">
    <text evidence="9">The sequence shown here is derived from an EMBL/GenBank/DDBJ whole genome shotgun (WGS) entry which is preliminary data.</text>
</comment>
<feature type="transmembrane region" description="Helical" evidence="7">
    <location>
        <begin position="194"/>
        <end position="218"/>
    </location>
</feature>
<feature type="transmembrane region" description="Helical" evidence="7">
    <location>
        <begin position="157"/>
        <end position="182"/>
    </location>
</feature>
<dbReference type="PANTHER" id="PTHR33048:SF47">
    <property type="entry name" value="INTEGRAL MEMBRANE PROTEIN-RELATED"/>
    <property type="match status" value="1"/>
</dbReference>
<evidence type="ECO:0000256" key="3">
    <source>
        <dbReference type="ARBA" id="ARBA00022989"/>
    </source>
</evidence>
<dbReference type="PANTHER" id="PTHR33048">
    <property type="entry name" value="PTH11-LIKE INTEGRAL MEMBRANE PROTEIN (AFU_ORTHOLOGUE AFUA_5G11245)"/>
    <property type="match status" value="1"/>
</dbReference>
<feature type="transmembrane region" description="Helical" evidence="7">
    <location>
        <begin position="79"/>
        <end position="103"/>
    </location>
</feature>
<evidence type="ECO:0000256" key="5">
    <source>
        <dbReference type="ARBA" id="ARBA00038359"/>
    </source>
</evidence>
<sequence>MVSMLAFRVIATLLHSLAIATTGYRLWHRHGIKRLSWDDACSFLACILAMGELTSLWLKVKIDNEVPANTPEYALKQSILFWFTTINFAFIVSLSRISLWLSLRRIMAPGSLRKWCIPMAVVTALTTIVVTSTKGSMCVTRPTGPNQGNPLYCSSPIPFITLQTVADVSLSLALVGVPMISLWNMDLPSRQRCFMISLFAASMFTLGIALFHNILVIMSKRLLNQFTNHFEAAIALLVCNIHVVATGLYSLRRHERYDDDIVHPSLRTLVASKFNSSTVDCPSESSSTITTKPHWSHDQARRATQTSSRTEQTELTFTDFSASLVQSTSVPTLTIDDKVSSDGHPVETAFNSSSNPIHSLINTSFVHCNILSFVCKIA</sequence>